<dbReference type="SUPFAM" id="SSF109854">
    <property type="entry name" value="DinB/YfiT-like putative metalloenzymes"/>
    <property type="match status" value="1"/>
</dbReference>
<evidence type="ECO:0000313" key="1">
    <source>
        <dbReference type="EMBL" id="SBW04477.1"/>
    </source>
</evidence>
<dbReference type="AlphaFoldDB" id="A0A212JYI3"/>
<evidence type="ECO:0008006" key="2">
    <source>
        <dbReference type="Google" id="ProtNLM"/>
    </source>
</evidence>
<dbReference type="EMBL" id="FLUQ01000002">
    <property type="protein sequence ID" value="SBW04477.1"/>
    <property type="molecule type" value="Genomic_DNA"/>
</dbReference>
<accession>A0A212JYI3</accession>
<protein>
    <recommendedName>
        <fullName evidence="2">DinB-like domain-containing protein</fullName>
    </recommendedName>
</protein>
<dbReference type="Gene3D" id="1.20.120.450">
    <property type="entry name" value="dinb family like domain"/>
    <property type="match status" value="1"/>
</dbReference>
<proteinExistence type="predicted"/>
<sequence>MDPVIDVFKQEFDRFHGILLQQVDACPSEEAWLEKTGKFAYWWHFMHVLSVVEYYALPLGAPSRQKYFSRDVVMFKAEPDRALTRDEVRSLAAAMQELAHAYFATQTEKTLMAKNEGASAALGKEFTNLNALIGLVRHYNYHIGCIDSILRAKGKPGIY</sequence>
<name>A0A212JYI3_9DELT</name>
<gene>
    <name evidence="1" type="ORF">KL86DPRO_20322</name>
</gene>
<reference evidence="1" key="1">
    <citation type="submission" date="2016-04" db="EMBL/GenBank/DDBJ databases">
        <authorList>
            <person name="Evans L.H."/>
            <person name="Alamgir A."/>
            <person name="Owens N."/>
            <person name="Weber N.D."/>
            <person name="Virtaneva K."/>
            <person name="Barbian K."/>
            <person name="Babar A."/>
            <person name="Rosenke K."/>
        </authorList>
    </citation>
    <scope>NUCLEOTIDE SEQUENCE</scope>
    <source>
        <strain evidence="1">86</strain>
    </source>
</reference>
<organism evidence="1">
    <name type="scientific">uncultured delta proteobacterium</name>
    <dbReference type="NCBI Taxonomy" id="34034"/>
    <lineage>
        <taxon>Bacteria</taxon>
        <taxon>Deltaproteobacteria</taxon>
        <taxon>environmental samples</taxon>
    </lineage>
</organism>
<dbReference type="InterPro" id="IPR034660">
    <property type="entry name" value="DinB/YfiT-like"/>
</dbReference>